<evidence type="ECO:0000256" key="6">
    <source>
        <dbReference type="ARBA" id="ARBA00023172"/>
    </source>
</evidence>
<keyword evidence="6" id="KW-0233">DNA recombination</keyword>
<feature type="domain" description="Transposase putative helix-turn-helix" evidence="10">
    <location>
        <begin position="1"/>
        <end position="45"/>
    </location>
</feature>
<dbReference type="GO" id="GO:0003677">
    <property type="term" value="F:DNA binding"/>
    <property type="evidence" value="ECO:0007669"/>
    <property type="project" value="UniProtKB-KW"/>
</dbReference>
<keyword evidence="3" id="KW-0479">Metal-binding</keyword>
<comment type="caution">
    <text evidence="11">The sequence shown here is derived from an EMBL/GenBank/DDBJ whole genome shotgun (WGS) entry which is preliminary data.</text>
</comment>
<keyword evidence="12" id="KW-1185">Reference proteome</keyword>
<keyword evidence="4" id="KW-0862">Zinc</keyword>
<dbReference type="Pfam" id="PF12323">
    <property type="entry name" value="HTH_OrfB_IS605"/>
    <property type="match status" value="1"/>
</dbReference>
<accession>A0A4R5KFS6</accession>
<keyword evidence="5" id="KW-0238">DNA-binding</keyword>
<evidence type="ECO:0000313" key="11">
    <source>
        <dbReference type="EMBL" id="TDF93478.1"/>
    </source>
</evidence>
<evidence type="ECO:0000259" key="10">
    <source>
        <dbReference type="Pfam" id="PF12323"/>
    </source>
</evidence>
<evidence type="ECO:0000256" key="1">
    <source>
        <dbReference type="ARBA" id="ARBA00008761"/>
    </source>
</evidence>
<dbReference type="InterPro" id="IPR001959">
    <property type="entry name" value="Transposase"/>
</dbReference>
<dbReference type="RefSeq" id="WP_133233871.1">
    <property type="nucleotide sequence ID" value="NZ_SMRT01000016.1"/>
</dbReference>
<feature type="domain" description="Cas12f1-like TNB" evidence="9">
    <location>
        <begin position="296"/>
        <end position="362"/>
    </location>
</feature>
<dbReference type="OrthoDB" id="56768at2"/>
<dbReference type="Pfam" id="PF01385">
    <property type="entry name" value="OrfB_IS605"/>
    <property type="match status" value="1"/>
</dbReference>
<feature type="coiled-coil region" evidence="7">
    <location>
        <begin position="211"/>
        <end position="255"/>
    </location>
</feature>
<evidence type="ECO:0000259" key="9">
    <source>
        <dbReference type="Pfam" id="PF07282"/>
    </source>
</evidence>
<dbReference type="NCBIfam" id="NF040570">
    <property type="entry name" value="guided_TnpB"/>
    <property type="match status" value="1"/>
</dbReference>
<evidence type="ECO:0000256" key="4">
    <source>
        <dbReference type="ARBA" id="ARBA00022833"/>
    </source>
</evidence>
<dbReference type="Proteomes" id="UP000295636">
    <property type="component" value="Unassembled WGS sequence"/>
</dbReference>
<evidence type="ECO:0000256" key="2">
    <source>
        <dbReference type="ARBA" id="ARBA00022578"/>
    </source>
</evidence>
<comment type="similarity">
    <text evidence="1">In the C-terminal section; belongs to the transposase 35 family.</text>
</comment>
<feature type="domain" description="Probable transposase IS891/IS1136/IS1341" evidence="8">
    <location>
        <begin position="170"/>
        <end position="282"/>
    </location>
</feature>
<evidence type="ECO:0000259" key="8">
    <source>
        <dbReference type="Pfam" id="PF01385"/>
    </source>
</evidence>
<reference evidence="11 12" key="1">
    <citation type="submission" date="2019-03" db="EMBL/GenBank/DDBJ databases">
        <title>This is whole genome sequence of Paenibacillus sp MS74 strain.</title>
        <authorList>
            <person name="Trinh H.N."/>
        </authorList>
    </citation>
    <scope>NUCLEOTIDE SEQUENCE [LARGE SCALE GENOMIC DNA]</scope>
    <source>
        <strain evidence="11 12">MS74</strain>
    </source>
</reference>
<dbReference type="InterPro" id="IPR010095">
    <property type="entry name" value="Cas12f1-like_TNB"/>
</dbReference>
<keyword evidence="7" id="KW-0175">Coiled coil</keyword>
<keyword evidence="2" id="KW-0815">Transposition</keyword>
<evidence type="ECO:0000256" key="7">
    <source>
        <dbReference type="SAM" id="Coils"/>
    </source>
</evidence>
<evidence type="ECO:0000313" key="12">
    <source>
        <dbReference type="Proteomes" id="UP000295636"/>
    </source>
</evidence>
<dbReference type="GO" id="GO:0046872">
    <property type="term" value="F:metal ion binding"/>
    <property type="evidence" value="ECO:0007669"/>
    <property type="project" value="UniProtKB-KW"/>
</dbReference>
<evidence type="ECO:0000256" key="5">
    <source>
        <dbReference type="ARBA" id="ARBA00023125"/>
    </source>
</evidence>
<evidence type="ECO:0000256" key="3">
    <source>
        <dbReference type="ARBA" id="ARBA00022723"/>
    </source>
</evidence>
<dbReference type="InterPro" id="IPR021027">
    <property type="entry name" value="Transposase_put_HTH"/>
</dbReference>
<name>A0A4R5KFS6_9BACL</name>
<proteinExistence type="inferred from homology"/>
<dbReference type="EMBL" id="SMRT01000016">
    <property type="protein sequence ID" value="TDF93478.1"/>
    <property type="molecule type" value="Genomic_DNA"/>
</dbReference>
<dbReference type="AlphaFoldDB" id="A0A4R5KFS6"/>
<dbReference type="Pfam" id="PF07282">
    <property type="entry name" value="Cas12f1-like_TNB"/>
    <property type="match status" value="1"/>
</dbReference>
<organism evidence="11 12">
    <name type="scientific">Paenibacillus piri</name>
    <dbReference type="NCBI Taxonomy" id="2547395"/>
    <lineage>
        <taxon>Bacteria</taxon>
        <taxon>Bacillati</taxon>
        <taxon>Bacillota</taxon>
        <taxon>Bacilli</taxon>
        <taxon>Bacillales</taxon>
        <taxon>Paenibacillaceae</taxon>
        <taxon>Paenibacillus</taxon>
    </lineage>
</organism>
<sequence length="373" mass="42694">MNKAFKYRIYPSVEQEVLINKTFGCVRFVYNRMLANRKDIYKQFKDDKEALKRQKYRLPADFKKEFEWLKEVDSLALANAQLHLQTAYNNFFRDPSVGFPKFKSKHQDKKSYTTNNQGGTIRLIDPTTIRLPKLKDVRIKLHRSLPKEAAIKSATISKTPTGKYYVSVLVEYEANIKSVEPTPETVLGLDYSSPSLFVDSQAKPADYPKFYRKAEAKLKKAQRKLSKRKKGSKNREKQRLKVAKLHEKVANQRKDFLHQLSRQIANAWTAVAIEDLNMRGMAQGLKLAKSTNDNGFGMLKTFLSYKLAEQGKSLVVIDKWFPSSKLCRFCQTAQSELALSARVWNCSCGAVLDRDTNAAINIKNEGCRMLGIA</sequence>
<protein>
    <submittedName>
        <fullName evidence="11">Transposase</fullName>
    </submittedName>
</protein>
<gene>
    <name evidence="11" type="ORF">E1757_26455</name>
</gene>
<dbReference type="NCBIfam" id="TIGR01766">
    <property type="entry name" value="IS200/IS605 family accessory protein TnpB-like domain"/>
    <property type="match status" value="1"/>
</dbReference>
<dbReference type="GO" id="GO:0032196">
    <property type="term" value="P:transposition"/>
    <property type="evidence" value="ECO:0007669"/>
    <property type="project" value="UniProtKB-KW"/>
</dbReference>
<dbReference type="GO" id="GO:0006310">
    <property type="term" value="P:DNA recombination"/>
    <property type="evidence" value="ECO:0007669"/>
    <property type="project" value="UniProtKB-KW"/>
</dbReference>